<proteinExistence type="predicted"/>
<dbReference type="RefSeq" id="WP_119597420.1">
    <property type="nucleotide sequence ID" value="NZ_QXQA01000001.1"/>
</dbReference>
<sequence>MAISIANKQAVCEKYRSYLEIIYAFGNKVILMKQLYQYAELMGVARSFSKFYSSIMELVNAEVLRKESFYAFEKKTQLQMLVMRKYGIRFLEGKPDSYSVASVKKALGNERIMVSIFKNQYILNKVVPRLQKESKAIKPETIIELLDRDQSSFLYNKNQGLSFLLRLRNEATFQKYLDETSVEQDIEKMQGIKQRIEEGLKKGSKTSDGKGRGRLRLSEVSSIDRVENVYERNRDLSKEEKIDNYTLDTMLAFNAYIAQIRLEKGHIKITALIFDIHNRSNIYKIATHIACMYHMFTRYFRDKIELIVGIVSIDEFASSHLKMQSESAAIDFVSKEKKGTRQSSLLKSWMIDEAMQYQIKVHFVDYDITNQFLDGIKHANLIRR</sequence>
<keyword evidence="2" id="KW-1185">Reference proteome</keyword>
<name>A0A3A1VIG0_9BACL</name>
<protein>
    <submittedName>
        <fullName evidence="1">Uncharacterized protein</fullName>
    </submittedName>
</protein>
<dbReference type="AlphaFoldDB" id="A0A3A1VIG0"/>
<evidence type="ECO:0000313" key="1">
    <source>
        <dbReference type="EMBL" id="RIX60045.1"/>
    </source>
</evidence>
<accession>A0A3A1VIG0</accession>
<dbReference type="EMBL" id="QXQA01000001">
    <property type="protein sequence ID" value="RIX60045.1"/>
    <property type="molecule type" value="Genomic_DNA"/>
</dbReference>
<dbReference type="OrthoDB" id="2562275at2"/>
<gene>
    <name evidence="1" type="ORF">D3P08_00165</name>
</gene>
<evidence type="ECO:0000313" key="2">
    <source>
        <dbReference type="Proteomes" id="UP000266482"/>
    </source>
</evidence>
<reference evidence="1 2" key="1">
    <citation type="submission" date="2018-09" db="EMBL/GenBank/DDBJ databases">
        <title>Paenibacillus aracenensis nov. sp. isolated from a cave in southern Spain.</title>
        <authorList>
            <person name="Jurado V."/>
            <person name="Gutierrez-Patricio S."/>
            <person name="Gonzalez-Pimentel J.L."/>
            <person name="Miller A.Z."/>
            <person name="Laiz L."/>
            <person name="Saiz-Jimenez C."/>
        </authorList>
    </citation>
    <scope>NUCLEOTIDE SEQUENCE [LARGE SCALE GENOMIC DNA]</scope>
    <source>
        <strain evidence="1 2">DSM 22867</strain>
    </source>
</reference>
<comment type="caution">
    <text evidence="1">The sequence shown here is derived from an EMBL/GenBank/DDBJ whole genome shotgun (WGS) entry which is preliminary data.</text>
</comment>
<organism evidence="1 2">
    <name type="scientific">Paenibacillus nanensis</name>
    <dbReference type="NCBI Taxonomy" id="393251"/>
    <lineage>
        <taxon>Bacteria</taxon>
        <taxon>Bacillati</taxon>
        <taxon>Bacillota</taxon>
        <taxon>Bacilli</taxon>
        <taxon>Bacillales</taxon>
        <taxon>Paenibacillaceae</taxon>
        <taxon>Paenibacillus</taxon>
    </lineage>
</organism>
<dbReference type="Proteomes" id="UP000266482">
    <property type="component" value="Unassembled WGS sequence"/>
</dbReference>